<dbReference type="GO" id="GO:0004386">
    <property type="term" value="F:helicase activity"/>
    <property type="evidence" value="ECO:0007669"/>
    <property type="project" value="UniProtKB-KW"/>
</dbReference>
<reference evidence="2 3" key="1">
    <citation type="submission" date="2015-01" db="EMBL/GenBank/DDBJ databases">
        <title>Vibrio sp. C1 JCM 19231 whole genome shotgun sequence.</title>
        <authorList>
            <person name="Sawabe T."/>
            <person name="Meirelles P."/>
            <person name="Feng G."/>
            <person name="Sayaka M."/>
            <person name="Hattori M."/>
            <person name="Ohkuma M."/>
        </authorList>
    </citation>
    <scope>NUCLEOTIDE SEQUENCE [LARGE SCALE GENOMIC DNA]</scope>
    <source>
        <strain evidence="3">JCM 19231</strain>
    </source>
</reference>
<comment type="caution">
    <text evidence="2">The sequence shown here is derived from an EMBL/GenBank/DDBJ whole genome shotgun (WGS) entry which is preliminary data.</text>
</comment>
<dbReference type="InterPro" id="IPR012677">
    <property type="entry name" value="Nucleotide-bd_a/b_plait_sf"/>
</dbReference>
<evidence type="ECO:0000313" key="2">
    <source>
        <dbReference type="EMBL" id="GAM56206.1"/>
    </source>
</evidence>
<keyword evidence="3" id="KW-1185">Reference proteome</keyword>
<reference evidence="2 3" key="2">
    <citation type="submission" date="2015-01" db="EMBL/GenBank/DDBJ databases">
        <authorList>
            <consortium name="NBRP consortium"/>
            <person name="Sawabe T."/>
            <person name="Meirelles P."/>
            <person name="Feng G."/>
            <person name="Sayaka M."/>
            <person name="Hattori M."/>
            <person name="Ohkuma M."/>
        </authorList>
    </citation>
    <scope>NUCLEOTIDE SEQUENCE [LARGE SCALE GENOMIC DNA]</scope>
    <source>
        <strain evidence="3">JCM 19231</strain>
    </source>
</reference>
<evidence type="ECO:0000313" key="3">
    <source>
        <dbReference type="Proteomes" id="UP000031671"/>
    </source>
</evidence>
<dbReference type="InterPro" id="IPR005580">
    <property type="entry name" value="DbpA/CsdA_RNA-bd_dom"/>
</dbReference>
<accession>A0A0B8NQG8</accession>
<proteinExistence type="predicted"/>
<evidence type="ECO:0000259" key="1">
    <source>
        <dbReference type="Pfam" id="PF03880"/>
    </source>
</evidence>
<keyword evidence="2" id="KW-0547">Nucleotide-binding</keyword>
<keyword evidence="2" id="KW-0347">Helicase</keyword>
<keyword evidence="2" id="KW-0067">ATP-binding</keyword>
<protein>
    <submittedName>
        <fullName evidence="2">ATP-dependent 23S rRNA helicase dbpA</fullName>
    </submittedName>
</protein>
<organism evidence="2 3">
    <name type="scientific">Vibrio ishigakensis</name>
    <dbReference type="NCBI Taxonomy" id="1481914"/>
    <lineage>
        <taxon>Bacteria</taxon>
        <taxon>Pseudomonadati</taxon>
        <taxon>Pseudomonadota</taxon>
        <taxon>Gammaproteobacteria</taxon>
        <taxon>Vibrionales</taxon>
        <taxon>Vibrionaceae</taxon>
        <taxon>Vibrio</taxon>
    </lineage>
</organism>
<keyword evidence="2" id="KW-0378">Hydrolase</keyword>
<dbReference type="Proteomes" id="UP000031671">
    <property type="component" value="Unassembled WGS sequence"/>
</dbReference>
<dbReference type="EMBL" id="BBRZ01000025">
    <property type="protein sequence ID" value="GAM56206.1"/>
    <property type="molecule type" value="Genomic_DNA"/>
</dbReference>
<name>A0A0B8NQG8_9VIBR</name>
<feature type="domain" description="DEAD box helicase DbpA/CsdA RNA-binding" evidence="1">
    <location>
        <begin position="41"/>
        <end position="110"/>
    </location>
</feature>
<dbReference type="Gene3D" id="3.30.70.330">
    <property type="match status" value="1"/>
</dbReference>
<dbReference type="Pfam" id="PF03880">
    <property type="entry name" value="DbpA"/>
    <property type="match status" value="1"/>
</dbReference>
<dbReference type="AlphaFoldDB" id="A0A0B8NQG8"/>
<sequence>MYSDKEHYRVAMIDEYMDIAIEPETLPQAGSQKPLKPNMVTIEIAGGKKQKVRAGDILGALTGQNGVDGKKVGKINLFDMRSYVAVDRSVSNFALKKLENGKMKGRKFRAASLNNKNRLYAGFLEQIEEGKRAIGMK</sequence>
<gene>
    <name evidence="2" type="ORF">JCM19231_835</name>
</gene>